<reference evidence="2" key="1">
    <citation type="submission" date="2020-10" db="EMBL/GenBank/DDBJ databases">
        <authorList>
            <person name="Gilroy R."/>
        </authorList>
    </citation>
    <scope>NUCLEOTIDE SEQUENCE</scope>
    <source>
        <strain evidence="2">G3-3990</strain>
    </source>
</reference>
<sequence>MKTEMNEPNNDKTRNVTPLAVLRELLNGNFLLKGFIIKYYKGLLVFVFCSFLYIGNRYACEKQLATIVALQKELKDVKYEALSTSAELMQMSRQSNVQEALSEKGISLEISKTSPIIIKD</sequence>
<evidence type="ECO:0000313" key="2">
    <source>
        <dbReference type="EMBL" id="MBO8459876.1"/>
    </source>
</evidence>
<name>A0A9D9HTG3_9BACT</name>
<comment type="caution">
    <text evidence="2">The sequence shown here is derived from an EMBL/GenBank/DDBJ whole genome shotgun (WGS) entry which is preliminary data.</text>
</comment>
<keyword evidence="1" id="KW-0472">Membrane</keyword>
<organism evidence="2 3">
    <name type="scientific">Candidatus Gallipaludibacter merdavium</name>
    <dbReference type="NCBI Taxonomy" id="2840839"/>
    <lineage>
        <taxon>Bacteria</taxon>
        <taxon>Pseudomonadati</taxon>
        <taxon>Bacteroidota</taxon>
        <taxon>Bacteroidia</taxon>
        <taxon>Bacteroidales</taxon>
        <taxon>Candidatus Gallipaludibacter</taxon>
    </lineage>
</organism>
<proteinExistence type="predicted"/>
<dbReference type="AlphaFoldDB" id="A0A9D9HTG3"/>
<dbReference type="Pfam" id="PF19579">
    <property type="entry name" value="FtsL_2"/>
    <property type="match status" value="1"/>
</dbReference>
<dbReference type="Proteomes" id="UP000823641">
    <property type="component" value="Unassembled WGS sequence"/>
</dbReference>
<evidence type="ECO:0000313" key="3">
    <source>
        <dbReference type="Proteomes" id="UP000823641"/>
    </source>
</evidence>
<protein>
    <recommendedName>
        <fullName evidence="4">Cell division protein FtsL</fullName>
    </recommendedName>
</protein>
<keyword evidence="1" id="KW-1133">Transmembrane helix</keyword>
<evidence type="ECO:0000256" key="1">
    <source>
        <dbReference type="SAM" id="Phobius"/>
    </source>
</evidence>
<dbReference type="InterPro" id="IPR045755">
    <property type="entry name" value="FtsL-like"/>
</dbReference>
<reference evidence="2" key="2">
    <citation type="journal article" date="2021" name="PeerJ">
        <title>Extensive microbial diversity within the chicken gut microbiome revealed by metagenomics and culture.</title>
        <authorList>
            <person name="Gilroy R."/>
            <person name="Ravi A."/>
            <person name="Getino M."/>
            <person name="Pursley I."/>
            <person name="Horton D.L."/>
            <person name="Alikhan N.F."/>
            <person name="Baker D."/>
            <person name="Gharbi K."/>
            <person name="Hall N."/>
            <person name="Watson M."/>
            <person name="Adriaenssens E.M."/>
            <person name="Foster-Nyarko E."/>
            <person name="Jarju S."/>
            <person name="Secka A."/>
            <person name="Antonio M."/>
            <person name="Oren A."/>
            <person name="Chaudhuri R.R."/>
            <person name="La Ragione R."/>
            <person name="Hildebrand F."/>
            <person name="Pallen M.J."/>
        </authorList>
    </citation>
    <scope>NUCLEOTIDE SEQUENCE</scope>
    <source>
        <strain evidence="2">G3-3990</strain>
    </source>
</reference>
<keyword evidence="1" id="KW-0812">Transmembrane</keyword>
<accession>A0A9D9HTG3</accession>
<evidence type="ECO:0008006" key="4">
    <source>
        <dbReference type="Google" id="ProtNLM"/>
    </source>
</evidence>
<feature type="transmembrane region" description="Helical" evidence="1">
    <location>
        <begin position="35"/>
        <end position="54"/>
    </location>
</feature>
<gene>
    <name evidence="2" type="ORF">IAA73_06045</name>
</gene>
<dbReference type="EMBL" id="JADIMG010000059">
    <property type="protein sequence ID" value="MBO8459876.1"/>
    <property type="molecule type" value="Genomic_DNA"/>
</dbReference>